<dbReference type="PANTHER" id="PTHR34933:SF1">
    <property type="entry name" value="FLAGELLAR L-RING PROTEIN"/>
    <property type="match status" value="1"/>
</dbReference>
<keyword evidence="10" id="KW-0969">Cilium</keyword>
<evidence type="ECO:0000313" key="11">
    <source>
        <dbReference type="Proteomes" id="UP000748308"/>
    </source>
</evidence>
<proteinExistence type="inferred from homology"/>
<dbReference type="Pfam" id="PF02107">
    <property type="entry name" value="FlgH"/>
    <property type="match status" value="1"/>
</dbReference>
<dbReference type="GO" id="GO:0009427">
    <property type="term" value="C:bacterial-type flagellum basal body, distal rod, L ring"/>
    <property type="evidence" value="ECO:0007669"/>
    <property type="project" value="InterPro"/>
</dbReference>
<comment type="caution">
    <text evidence="10">The sequence shown here is derived from an EMBL/GenBank/DDBJ whole genome shotgun (WGS) entry which is preliminary data.</text>
</comment>
<dbReference type="Proteomes" id="UP000748308">
    <property type="component" value="Unassembled WGS sequence"/>
</dbReference>
<keyword evidence="7" id="KW-0975">Bacterial flagellum</keyword>
<keyword evidence="10" id="KW-0966">Cell projection</keyword>
<dbReference type="InterPro" id="IPR000527">
    <property type="entry name" value="Flag_Lring"/>
</dbReference>
<keyword evidence="6" id="KW-0472">Membrane</keyword>
<evidence type="ECO:0000256" key="3">
    <source>
        <dbReference type="ARBA" id="ARBA00004442"/>
    </source>
</evidence>
<dbReference type="PRINTS" id="PR01008">
    <property type="entry name" value="FLGLRINGFLGH"/>
</dbReference>
<sequence>MRPRTISTPGASPARPREPLGWPHPRFEPPAGSRAPRGAASRTLAAGLWLAAAAAAGAAGEGLDAASGMPGQAGDGSLWHEQGALLFQQRKAMRVGDLVTVIIVEEASARNESQLKVSKETGTELGGSGSGKLDFIPLFGGQWDYKKDHQGKGQTSLSGQMSARVTAEVKEVLPDGNYVIEGSRSVKINDDLDRITVRGVVRPEDITAGNTVLSAYLAQAQIAYVGSGPSKNAGRQGLISRILDLLF</sequence>
<evidence type="ECO:0000256" key="9">
    <source>
        <dbReference type="SAM" id="MobiDB-lite"/>
    </source>
</evidence>
<gene>
    <name evidence="10" type="ORF">FJY75_08020</name>
</gene>
<evidence type="ECO:0000313" key="10">
    <source>
        <dbReference type="EMBL" id="MBM3317786.1"/>
    </source>
</evidence>
<comment type="function">
    <text evidence="1">Assembles around the rod to form the L-ring and probably protects the motor/basal body from shearing forces during rotation.</text>
</comment>
<evidence type="ECO:0000256" key="6">
    <source>
        <dbReference type="ARBA" id="ARBA00023136"/>
    </source>
</evidence>
<dbReference type="GO" id="GO:0009279">
    <property type="term" value="C:cell outer membrane"/>
    <property type="evidence" value="ECO:0007669"/>
    <property type="project" value="UniProtKB-SubCell"/>
</dbReference>
<keyword evidence="10" id="KW-0282">Flagellum</keyword>
<evidence type="ECO:0000256" key="2">
    <source>
        <dbReference type="ARBA" id="ARBA00004117"/>
    </source>
</evidence>
<reference evidence="10" key="1">
    <citation type="submission" date="2019-03" db="EMBL/GenBank/DDBJ databases">
        <title>Lake Tanganyika Metagenome-Assembled Genomes (MAGs).</title>
        <authorList>
            <person name="Tran P."/>
        </authorList>
    </citation>
    <scope>NUCLEOTIDE SEQUENCE</scope>
    <source>
        <strain evidence="10">M_DeepCast_400m_m2_100</strain>
    </source>
</reference>
<evidence type="ECO:0000256" key="7">
    <source>
        <dbReference type="ARBA" id="ARBA00023143"/>
    </source>
</evidence>
<organism evidence="10 11">
    <name type="scientific">Eiseniibacteriota bacterium</name>
    <dbReference type="NCBI Taxonomy" id="2212470"/>
    <lineage>
        <taxon>Bacteria</taxon>
        <taxon>Candidatus Eiseniibacteriota</taxon>
    </lineage>
</organism>
<comment type="subcellular location">
    <subcellularLocation>
        <location evidence="2">Bacterial flagellum basal body</location>
    </subcellularLocation>
    <subcellularLocation>
        <location evidence="3">Cell outer membrane</location>
    </subcellularLocation>
</comment>
<name>A0A937XC84_UNCEI</name>
<keyword evidence="8" id="KW-0998">Cell outer membrane</keyword>
<accession>A0A937XC84</accession>
<dbReference type="GO" id="GO:0071973">
    <property type="term" value="P:bacterial-type flagellum-dependent cell motility"/>
    <property type="evidence" value="ECO:0007669"/>
    <property type="project" value="InterPro"/>
</dbReference>
<protein>
    <submittedName>
        <fullName evidence="10">Flagellar basal body L-ring protein FlgH</fullName>
    </submittedName>
</protein>
<keyword evidence="5" id="KW-0732">Signal</keyword>
<dbReference type="PANTHER" id="PTHR34933">
    <property type="entry name" value="FLAGELLAR L-RING PROTEIN"/>
    <property type="match status" value="1"/>
</dbReference>
<comment type="similarity">
    <text evidence="4">Belongs to the FlgH family.</text>
</comment>
<evidence type="ECO:0000256" key="1">
    <source>
        <dbReference type="ARBA" id="ARBA00002591"/>
    </source>
</evidence>
<evidence type="ECO:0000256" key="5">
    <source>
        <dbReference type="ARBA" id="ARBA00022729"/>
    </source>
</evidence>
<evidence type="ECO:0000256" key="8">
    <source>
        <dbReference type="ARBA" id="ARBA00023237"/>
    </source>
</evidence>
<dbReference type="EMBL" id="VGIY01000188">
    <property type="protein sequence ID" value="MBM3317786.1"/>
    <property type="molecule type" value="Genomic_DNA"/>
</dbReference>
<feature type="compositionally biased region" description="Low complexity" evidence="9">
    <location>
        <begin position="29"/>
        <end position="39"/>
    </location>
</feature>
<feature type="compositionally biased region" description="Polar residues" evidence="9">
    <location>
        <begin position="1"/>
        <end position="10"/>
    </location>
</feature>
<dbReference type="AlphaFoldDB" id="A0A937XC84"/>
<dbReference type="GO" id="GO:0003774">
    <property type="term" value="F:cytoskeletal motor activity"/>
    <property type="evidence" value="ECO:0007669"/>
    <property type="project" value="InterPro"/>
</dbReference>
<feature type="region of interest" description="Disordered" evidence="9">
    <location>
        <begin position="1"/>
        <end position="39"/>
    </location>
</feature>
<evidence type="ECO:0000256" key="4">
    <source>
        <dbReference type="ARBA" id="ARBA00006929"/>
    </source>
</evidence>